<evidence type="ECO:0000313" key="3">
    <source>
        <dbReference type="Proteomes" id="UP000037425"/>
    </source>
</evidence>
<dbReference type="Proteomes" id="UP000037425">
    <property type="component" value="Unassembled WGS sequence"/>
</dbReference>
<dbReference type="AlphaFoldDB" id="A0A0L8BH93"/>
<evidence type="ECO:0000313" key="2">
    <source>
        <dbReference type="EMBL" id="KOF13948.1"/>
    </source>
</evidence>
<accession>A0A0L8BH93</accession>
<organism evidence="2 3">
    <name type="scientific">Ensifer adhaerens</name>
    <name type="common">Sinorhizobium morelense</name>
    <dbReference type="NCBI Taxonomy" id="106592"/>
    <lineage>
        <taxon>Bacteria</taxon>
        <taxon>Pseudomonadati</taxon>
        <taxon>Pseudomonadota</taxon>
        <taxon>Alphaproteobacteria</taxon>
        <taxon>Hyphomicrobiales</taxon>
        <taxon>Rhizobiaceae</taxon>
        <taxon>Sinorhizobium/Ensifer group</taxon>
        <taxon>Ensifer</taxon>
    </lineage>
</organism>
<proteinExistence type="predicted"/>
<gene>
    <name evidence="2" type="ORF">AC244_29030</name>
</gene>
<dbReference type="EMBL" id="LGAP01000031">
    <property type="protein sequence ID" value="KOF13948.1"/>
    <property type="molecule type" value="Genomic_DNA"/>
</dbReference>
<protein>
    <submittedName>
        <fullName evidence="2">Uncharacterized protein</fullName>
    </submittedName>
</protein>
<dbReference type="OrthoDB" id="8420703at2"/>
<dbReference type="PATRIC" id="fig|106592.7.peg.4947"/>
<dbReference type="RefSeq" id="WP_053252279.1">
    <property type="nucleotide sequence ID" value="NZ_LGAP01000031.1"/>
</dbReference>
<evidence type="ECO:0000256" key="1">
    <source>
        <dbReference type="SAM" id="MobiDB-lite"/>
    </source>
</evidence>
<comment type="caution">
    <text evidence="2">The sequence shown here is derived from an EMBL/GenBank/DDBJ whole genome shotgun (WGS) entry which is preliminary data.</text>
</comment>
<reference evidence="3" key="1">
    <citation type="submission" date="2015-07" db="EMBL/GenBank/DDBJ databases">
        <title>Whole genome sequence of an Ensifer adhaerens strain isolated from a cave pool in the Wind Cave National Park.</title>
        <authorList>
            <person name="Eng W.W.H."/>
            <person name="Gan H.M."/>
            <person name="Barton H.A."/>
            <person name="Savka M.A."/>
        </authorList>
    </citation>
    <scope>NUCLEOTIDE SEQUENCE [LARGE SCALE GENOMIC DNA]</scope>
    <source>
        <strain evidence="3">SD006</strain>
    </source>
</reference>
<feature type="region of interest" description="Disordered" evidence="1">
    <location>
        <begin position="36"/>
        <end position="56"/>
    </location>
</feature>
<sequence>MAKSVRNTTGKVSIGRDAATGRFVVTKKAGLSGTVLSQGRGAASENPESLSPPVADLRPQTVVVKQGQRPAAVSGDETYDISVKAAEDVFARFDWTLAELAK</sequence>
<name>A0A0L8BH93_ENSAD</name>